<dbReference type="EMBL" id="JBHRTD010000006">
    <property type="protein sequence ID" value="MFC3137784.1"/>
    <property type="molecule type" value="Genomic_DNA"/>
</dbReference>
<keyword evidence="3" id="KW-0238">DNA-binding</keyword>
<evidence type="ECO:0000256" key="4">
    <source>
        <dbReference type="ARBA" id="ARBA00023163"/>
    </source>
</evidence>
<accession>A0ABV7GBT7</accession>
<dbReference type="SUPFAM" id="SSF46785">
    <property type="entry name" value="Winged helix' DNA-binding domain"/>
    <property type="match status" value="1"/>
</dbReference>
<dbReference type="InterPro" id="IPR000847">
    <property type="entry name" value="LysR_HTH_N"/>
</dbReference>
<comment type="caution">
    <text evidence="6">The sequence shown here is derived from an EMBL/GenBank/DDBJ whole genome shotgun (WGS) entry which is preliminary data.</text>
</comment>
<name>A0ABV7GBT7_9GAMM</name>
<proteinExistence type="inferred from homology"/>
<dbReference type="Gene3D" id="3.40.190.290">
    <property type="match status" value="1"/>
</dbReference>
<dbReference type="PROSITE" id="PS50931">
    <property type="entry name" value="HTH_LYSR"/>
    <property type="match status" value="1"/>
</dbReference>
<evidence type="ECO:0000256" key="3">
    <source>
        <dbReference type="ARBA" id="ARBA00023125"/>
    </source>
</evidence>
<dbReference type="Pfam" id="PF03466">
    <property type="entry name" value="LysR_substrate"/>
    <property type="match status" value="1"/>
</dbReference>
<dbReference type="SUPFAM" id="SSF53850">
    <property type="entry name" value="Periplasmic binding protein-like II"/>
    <property type="match status" value="1"/>
</dbReference>
<dbReference type="PANTHER" id="PTHR30126">
    <property type="entry name" value="HTH-TYPE TRANSCRIPTIONAL REGULATOR"/>
    <property type="match status" value="1"/>
</dbReference>
<dbReference type="PANTHER" id="PTHR30126:SF91">
    <property type="entry name" value="LYSR FAMILY TRANSCRIPTIONAL REGULATOR"/>
    <property type="match status" value="1"/>
</dbReference>
<keyword evidence="2" id="KW-0805">Transcription regulation</keyword>
<evidence type="ECO:0000259" key="5">
    <source>
        <dbReference type="PROSITE" id="PS50931"/>
    </source>
</evidence>
<reference evidence="7" key="1">
    <citation type="journal article" date="2019" name="Int. J. Syst. Evol. Microbiol.">
        <title>The Global Catalogue of Microorganisms (GCM) 10K type strain sequencing project: providing services to taxonomists for standard genome sequencing and annotation.</title>
        <authorList>
            <consortium name="The Broad Institute Genomics Platform"/>
            <consortium name="The Broad Institute Genome Sequencing Center for Infectious Disease"/>
            <person name="Wu L."/>
            <person name="Ma J."/>
        </authorList>
    </citation>
    <scope>NUCLEOTIDE SEQUENCE [LARGE SCALE GENOMIC DNA]</scope>
    <source>
        <strain evidence="7">KCTC 52277</strain>
    </source>
</reference>
<keyword evidence="7" id="KW-1185">Reference proteome</keyword>
<dbReference type="CDD" id="cd05466">
    <property type="entry name" value="PBP2_LTTR_substrate"/>
    <property type="match status" value="1"/>
</dbReference>
<sequence length="292" mass="32012">MYSLEQLACFVATVEHGSFSAAARALGKVQSAVSQQVINLEIDADQNLFIREGRYPVLTDAGRQLLPYAKAVLAQQRKLEQQIQLLGSQQPAKLTLALDEGIPVRKLLHALDEISREFPGIAIEMLAASSSDIIDLVEHGRAGTGLVFSSLEYPSALHFDSIGTVVFDVLVGREHLLASSEAVPLEQLKLHRQLVIGSRNEVGSTFNMPLSPDVWYADNYYVLNELAISGFGWAMLPRHIAIEAVNTGKLVRVPLEAENLSWHANVDLIQHGSDASTLAGRRLRQLIQGMLD</sequence>
<feature type="domain" description="HTH lysR-type" evidence="5">
    <location>
        <begin position="1"/>
        <end position="59"/>
    </location>
</feature>
<organism evidence="6 7">
    <name type="scientific">Shewanella submarina</name>
    <dbReference type="NCBI Taxonomy" id="2016376"/>
    <lineage>
        <taxon>Bacteria</taxon>
        <taxon>Pseudomonadati</taxon>
        <taxon>Pseudomonadota</taxon>
        <taxon>Gammaproteobacteria</taxon>
        <taxon>Alteromonadales</taxon>
        <taxon>Shewanellaceae</taxon>
        <taxon>Shewanella</taxon>
    </lineage>
</organism>
<comment type="similarity">
    <text evidence="1">Belongs to the LysR transcriptional regulatory family.</text>
</comment>
<dbReference type="Gene3D" id="1.10.10.10">
    <property type="entry name" value="Winged helix-like DNA-binding domain superfamily/Winged helix DNA-binding domain"/>
    <property type="match status" value="1"/>
</dbReference>
<protein>
    <submittedName>
        <fullName evidence="6">LysR family transcriptional regulator</fullName>
    </submittedName>
</protein>
<dbReference type="Pfam" id="PF00126">
    <property type="entry name" value="HTH_1"/>
    <property type="match status" value="1"/>
</dbReference>
<evidence type="ECO:0000313" key="7">
    <source>
        <dbReference type="Proteomes" id="UP001595621"/>
    </source>
</evidence>
<gene>
    <name evidence="6" type="ORF">ACFOE0_06210</name>
</gene>
<dbReference type="InterPro" id="IPR005119">
    <property type="entry name" value="LysR_subst-bd"/>
</dbReference>
<evidence type="ECO:0000256" key="2">
    <source>
        <dbReference type="ARBA" id="ARBA00023015"/>
    </source>
</evidence>
<dbReference type="RefSeq" id="WP_248934997.1">
    <property type="nucleotide sequence ID" value="NZ_JAKILF010000002.1"/>
</dbReference>
<evidence type="ECO:0000256" key="1">
    <source>
        <dbReference type="ARBA" id="ARBA00009437"/>
    </source>
</evidence>
<evidence type="ECO:0000313" key="6">
    <source>
        <dbReference type="EMBL" id="MFC3137784.1"/>
    </source>
</evidence>
<dbReference type="InterPro" id="IPR036390">
    <property type="entry name" value="WH_DNA-bd_sf"/>
</dbReference>
<keyword evidence="4" id="KW-0804">Transcription</keyword>
<dbReference type="Proteomes" id="UP001595621">
    <property type="component" value="Unassembled WGS sequence"/>
</dbReference>
<dbReference type="InterPro" id="IPR036388">
    <property type="entry name" value="WH-like_DNA-bd_sf"/>
</dbReference>